<evidence type="ECO:0000256" key="9">
    <source>
        <dbReference type="ARBA" id="ARBA00023192"/>
    </source>
</evidence>
<keyword evidence="7 13" id="KW-0808">Transferase</keyword>
<dbReference type="OrthoDB" id="9808024at2"/>
<comment type="caution">
    <text evidence="15">The sequence shown here is derived from an EMBL/GenBank/DDBJ whole genome shotgun (WGS) entry which is preliminary data.</text>
</comment>
<dbReference type="InterPro" id="IPR036052">
    <property type="entry name" value="TrpB-like_PALP_sf"/>
</dbReference>
<sequence length="309" mass="32553">MHLADDITQLIGKTPMVRLNSLPEPGSADLLLKLESFNPAGSVKDRIALSMIDKAEKEGILKPGSVIVEPTSGNTGIGLAMVAAARGYRLILVMPETMSIERRKLMAAFGAEFVLTPGAEGMKGAVAKATQIVRENPDYFMPQQFENPANPQIHRETTAQEILEQTGGNLDAFVAGIGTGGTITGVGEVLKKQLPHVKVIGVEPASSPVLSGGEPGPHKIQGIGAGFVPKVLNLNIIDEIVTVSNEEAMETARLLARREGILAGISSGAAVYAALQLAKKLGKGKTVVAVAPDTGERYLTTELFKFPAQ</sequence>
<evidence type="ECO:0000256" key="3">
    <source>
        <dbReference type="ARBA" id="ARBA00007103"/>
    </source>
</evidence>
<dbReference type="InterPro" id="IPR005856">
    <property type="entry name" value="Cys_synth"/>
</dbReference>
<evidence type="ECO:0000256" key="4">
    <source>
        <dbReference type="ARBA" id="ARBA00012681"/>
    </source>
</evidence>
<feature type="domain" description="Tryptophan synthase beta chain-like PALP" evidence="14">
    <location>
        <begin position="7"/>
        <end position="293"/>
    </location>
</feature>
<dbReference type="InterPro" id="IPR050214">
    <property type="entry name" value="Cys_Synth/Cystath_Beta-Synth"/>
</dbReference>
<dbReference type="InterPro" id="IPR001216">
    <property type="entry name" value="P-phosphate_BS"/>
</dbReference>
<name>A0A1Z5HT60_9FIRM</name>
<feature type="binding site" evidence="11">
    <location>
        <begin position="178"/>
        <end position="182"/>
    </location>
    <ligand>
        <name>pyridoxal 5'-phosphate</name>
        <dbReference type="ChEBI" id="CHEBI:597326"/>
    </ligand>
</feature>
<feature type="modified residue" description="N6-(pyridoxal phosphate)lysine" evidence="12">
    <location>
        <position position="44"/>
    </location>
</feature>
<evidence type="ECO:0000256" key="11">
    <source>
        <dbReference type="PIRSR" id="PIRSR605856-50"/>
    </source>
</evidence>
<accession>A0A1Z5HT60</accession>
<dbReference type="FunFam" id="3.40.50.1100:FF:000118">
    <property type="entry name" value="Related to CYS4-cystathionine beta-synthase"/>
    <property type="match status" value="1"/>
</dbReference>
<dbReference type="CDD" id="cd01561">
    <property type="entry name" value="CBS_like"/>
    <property type="match status" value="1"/>
</dbReference>
<evidence type="ECO:0000256" key="8">
    <source>
        <dbReference type="ARBA" id="ARBA00022898"/>
    </source>
</evidence>
<evidence type="ECO:0000256" key="12">
    <source>
        <dbReference type="PIRSR" id="PIRSR605856-51"/>
    </source>
</evidence>
<dbReference type="UniPathway" id="UPA00136">
    <property type="reaction ID" value="UER00200"/>
</dbReference>
<dbReference type="PANTHER" id="PTHR10314">
    <property type="entry name" value="CYSTATHIONINE BETA-SYNTHASE"/>
    <property type="match status" value="1"/>
</dbReference>
<dbReference type="AlphaFoldDB" id="A0A1Z5HT60"/>
<comment type="catalytic activity">
    <reaction evidence="10 13">
        <text>O-acetyl-L-serine + hydrogen sulfide = L-cysteine + acetate</text>
        <dbReference type="Rhea" id="RHEA:14829"/>
        <dbReference type="ChEBI" id="CHEBI:29919"/>
        <dbReference type="ChEBI" id="CHEBI:30089"/>
        <dbReference type="ChEBI" id="CHEBI:35235"/>
        <dbReference type="ChEBI" id="CHEBI:58340"/>
        <dbReference type="EC" id="2.5.1.47"/>
    </reaction>
</comment>
<dbReference type="Proteomes" id="UP000197032">
    <property type="component" value="Unassembled WGS sequence"/>
</dbReference>
<keyword evidence="9 13" id="KW-0198">Cysteine biosynthesis</keyword>
<dbReference type="InterPro" id="IPR005859">
    <property type="entry name" value="CysK"/>
</dbReference>
<evidence type="ECO:0000313" key="16">
    <source>
        <dbReference type="Proteomes" id="UP000197032"/>
    </source>
</evidence>
<comment type="cofactor">
    <cofactor evidence="1 11 13">
        <name>pyridoxal 5'-phosphate</name>
        <dbReference type="ChEBI" id="CHEBI:597326"/>
    </cofactor>
</comment>
<comment type="similarity">
    <text evidence="3 13">Belongs to the cysteine synthase/cystathionine beta-synthase family.</text>
</comment>
<keyword evidence="6 13" id="KW-0028">Amino-acid biosynthesis</keyword>
<keyword evidence="16" id="KW-1185">Reference proteome</keyword>
<dbReference type="NCBIfam" id="TIGR01139">
    <property type="entry name" value="cysK"/>
    <property type="match status" value="1"/>
</dbReference>
<dbReference type="GO" id="GO:0004124">
    <property type="term" value="F:cysteine synthase activity"/>
    <property type="evidence" value="ECO:0007669"/>
    <property type="project" value="UniProtKB-UniRule"/>
</dbReference>
<evidence type="ECO:0000256" key="7">
    <source>
        <dbReference type="ARBA" id="ARBA00022679"/>
    </source>
</evidence>
<dbReference type="NCBIfam" id="TIGR01136">
    <property type="entry name" value="cysKM"/>
    <property type="match status" value="1"/>
</dbReference>
<evidence type="ECO:0000256" key="6">
    <source>
        <dbReference type="ARBA" id="ARBA00022605"/>
    </source>
</evidence>
<evidence type="ECO:0000256" key="13">
    <source>
        <dbReference type="RuleBase" id="RU003985"/>
    </source>
</evidence>
<dbReference type="EC" id="2.5.1.47" evidence="4 13"/>
<protein>
    <recommendedName>
        <fullName evidence="5 13">Cysteine synthase</fullName>
        <ecNumber evidence="4 13">2.5.1.47</ecNumber>
    </recommendedName>
</protein>
<evidence type="ECO:0000313" key="15">
    <source>
        <dbReference type="EMBL" id="GAW92726.1"/>
    </source>
</evidence>
<keyword evidence="8 11" id="KW-0663">Pyridoxal phosphate</keyword>
<evidence type="ECO:0000256" key="5">
    <source>
        <dbReference type="ARBA" id="ARBA00019371"/>
    </source>
</evidence>
<dbReference type="InterPro" id="IPR001926">
    <property type="entry name" value="TrpB-like_PALP"/>
</dbReference>
<evidence type="ECO:0000256" key="10">
    <source>
        <dbReference type="ARBA" id="ARBA00047931"/>
    </source>
</evidence>
<dbReference type="Pfam" id="PF00291">
    <property type="entry name" value="PALP"/>
    <property type="match status" value="1"/>
</dbReference>
<dbReference type="EMBL" id="BDGJ01000090">
    <property type="protein sequence ID" value="GAW92726.1"/>
    <property type="molecule type" value="Genomic_DNA"/>
</dbReference>
<evidence type="ECO:0000256" key="2">
    <source>
        <dbReference type="ARBA" id="ARBA00004962"/>
    </source>
</evidence>
<evidence type="ECO:0000259" key="14">
    <source>
        <dbReference type="Pfam" id="PF00291"/>
    </source>
</evidence>
<feature type="binding site" evidence="11">
    <location>
        <position position="266"/>
    </location>
    <ligand>
        <name>pyridoxal 5'-phosphate</name>
        <dbReference type="ChEBI" id="CHEBI:597326"/>
    </ligand>
</feature>
<gene>
    <name evidence="15" type="ORF">KKC1_18760</name>
</gene>
<dbReference type="GO" id="GO:0006535">
    <property type="term" value="P:cysteine biosynthetic process from serine"/>
    <property type="evidence" value="ECO:0007669"/>
    <property type="project" value="UniProtKB-UniRule"/>
</dbReference>
<proteinExistence type="inferred from homology"/>
<organism evidence="15 16">
    <name type="scientific">Calderihabitans maritimus</name>
    <dbReference type="NCBI Taxonomy" id="1246530"/>
    <lineage>
        <taxon>Bacteria</taxon>
        <taxon>Bacillati</taxon>
        <taxon>Bacillota</taxon>
        <taxon>Clostridia</taxon>
        <taxon>Neomoorellales</taxon>
        <taxon>Calderihabitantaceae</taxon>
        <taxon>Calderihabitans</taxon>
    </lineage>
</organism>
<dbReference type="SUPFAM" id="SSF53686">
    <property type="entry name" value="Tryptophan synthase beta subunit-like PLP-dependent enzymes"/>
    <property type="match status" value="1"/>
</dbReference>
<dbReference type="PROSITE" id="PS00901">
    <property type="entry name" value="CYS_SYNTHASE"/>
    <property type="match status" value="1"/>
</dbReference>
<dbReference type="Gene3D" id="3.40.50.1100">
    <property type="match status" value="2"/>
</dbReference>
<reference evidence="16" key="1">
    <citation type="journal article" date="2017" name="Appl. Environ. Microbiol.">
        <title>Genomic analysis of Calderihabitans maritimus KKC1, a thermophilic hydrogenogenic carboxydotrophic bacterium isolated from marine sediment.</title>
        <authorList>
            <person name="Omae K."/>
            <person name="Yoneda Y."/>
            <person name="Fukuyama Y."/>
            <person name="Yoshida T."/>
            <person name="Sako Y."/>
        </authorList>
    </citation>
    <scope>NUCLEOTIDE SEQUENCE [LARGE SCALE GENOMIC DNA]</scope>
    <source>
        <strain evidence="16">KKC1</strain>
    </source>
</reference>
<comment type="pathway">
    <text evidence="2">Amino-acid biosynthesis; L-cysteine biosynthesis; L-cysteine from L-serine: step 2/2.</text>
</comment>
<evidence type="ECO:0000256" key="1">
    <source>
        <dbReference type="ARBA" id="ARBA00001933"/>
    </source>
</evidence>
<feature type="binding site" evidence="11">
    <location>
        <position position="74"/>
    </location>
    <ligand>
        <name>pyridoxal 5'-phosphate</name>
        <dbReference type="ChEBI" id="CHEBI:597326"/>
    </ligand>
</feature>
<dbReference type="RefSeq" id="WP_088554015.1">
    <property type="nucleotide sequence ID" value="NZ_BDGJ01000090.1"/>
</dbReference>
<dbReference type="FunFam" id="3.40.50.1100:FF:000002">
    <property type="entry name" value="Cysteine synthase"/>
    <property type="match status" value="1"/>
</dbReference>